<dbReference type="OrthoDB" id="432483at2759"/>
<dbReference type="InterPro" id="IPR000719">
    <property type="entry name" value="Prot_kinase_dom"/>
</dbReference>
<feature type="compositionally biased region" description="Basic and acidic residues" evidence="10">
    <location>
        <begin position="377"/>
        <end position="406"/>
    </location>
</feature>
<keyword evidence="7" id="KW-0067">ATP-binding</keyword>
<feature type="region of interest" description="Disordered" evidence="10">
    <location>
        <begin position="376"/>
        <end position="434"/>
    </location>
</feature>
<reference evidence="13" key="1">
    <citation type="journal article" date="2017" name="Front. Plant Sci.">
        <title>Climate Clever Clovers: New Paradigm to Reduce the Environmental Footprint of Ruminants by Breeding Low Methanogenic Forages Utilizing Haplotype Variation.</title>
        <authorList>
            <person name="Kaur P."/>
            <person name="Appels R."/>
            <person name="Bayer P.E."/>
            <person name="Keeble-Gagnere G."/>
            <person name="Wang J."/>
            <person name="Hirakawa H."/>
            <person name="Shirasawa K."/>
            <person name="Vercoe P."/>
            <person name="Stefanova K."/>
            <person name="Durmic Z."/>
            <person name="Nichols P."/>
            <person name="Revell C."/>
            <person name="Isobe S.N."/>
            <person name="Edwards D."/>
            <person name="Erskine W."/>
        </authorList>
    </citation>
    <scope>NUCLEOTIDE SEQUENCE [LARGE SCALE GENOMIC DNA]</scope>
    <source>
        <strain evidence="13">cv. Daliak</strain>
    </source>
</reference>
<evidence type="ECO:0000256" key="6">
    <source>
        <dbReference type="ARBA" id="ARBA00022777"/>
    </source>
</evidence>
<dbReference type="AlphaFoldDB" id="A0A2Z6N0N6"/>
<dbReference type="SMART" id="SM00220">
    <property type="entry name" value="S_TKc"/>
    <property type="match status" value="1"/>
</dbReference>
<accession>A0A2Z6N0N6</accession>
<evidence type="ECO:0000256" key="8">
    <source>
        <dbReference type="ARBA" id="ARBA00047899"/>
    </source>
</evidence>
<dbReference type="InterPro" id="IPR008271">
    <property type="entry name" value="Ser/Thr_kinase_AS"/>
</dbReference>
<evidence type="ECO:0000256" key="10">
    <source>
        <dbReference type="SAM" id="MobiDB-lite"/>
    </source>
</evidence>
<protein>
    <recommendedName>
        <fullName evidence="2">non-specific serine/threonine protein kinase</fullName>
        <ecNumber evidence="2">2.7.11.1</ecNumber>
    </recommendedName>
</protein>
<evidence type="ECO:0000256" key="2">
    <source>
        <dbReference type="ARBA" id="ARBA00012513"/>
    </source>
</evidence>
<dbReference type="PROSITE" id="PS00108">
    <property type="entry name" value="PROTEIN_KINASE_ST"/>
    <property type="match status" value="1"/>
</dbReference>
<organism evidence="12 13">
    <name type="scientific">Trifolium subterraneum</name>
    <name type="common">Subterranean clover</name>
    <dbReference type="NCBI Taxonomy" id="3900"/>
    <lineage>
        <taxon>Eukaryota</taxon>
        <taxon>Viridiplantae</taxon>
        <taxon>Streptophyta</taxon>
        <taxon>Embryophyta</taxon>
        <taxon>Tracheophyta</taxon>
        <taxon>Spermatophyta</taxon>
        <taxon>Magnoliopsida</taxon>
        <taxon>eudicotyledons</taxon>
        <taxon>Gunneridae</taxon>
        <taxon>Pentapetalae</taxon>
        <taxon>rosids</taxon>
        <taxon>fabids</taxon>
        <taxon>Fabales</taxon>
        <taxon>Fabaceae</taxon>
        <taxon>Papilionoideae</taxon>
        <taxon>50 kb inversion clade</taxon>
        <taxon>NPAAA clade</taxon>
        <taxon>Hologalegina</taxon>
        <taxon>IRL clade</taxon>
        <taxon>Trifolieae</taxon>
        <taxon>Trifolium</taxon>
    </lineage>
</organism>
<evidence type="ECO:0000313" key="12">
    <source>
        <dbReference type="EMBL" id="GAU29590.1"/>
    </source>
</evidence>
<proteinExistence type="inferred from homology"/>
<dbReference type="FunFam" id="1.10.510.10:FF:000294">
    <property type="entry name" value="Serine/threonine-protein kinase OXI1"/>
    <property type="match status" value="1"/>
</dbReference>
<dbReference type="PROSITE" id="PS50011">
    <property type="entry name" value="PROTEIN_KINASE_DOM"/>
    <property type="match status" value="1"/>
</dbReference>
<keyword evidence="4" id="KW-0808">Transferase</keyword>
<keyword evidence="3" id="KW-0723">Serine/threonine-protein kinase</keyword>
<dbReference type="Gene3D" id="1.10.510.10">
    <property type="entry name" value="Transferase(Phosphotransferase) domain 1"/>
    <property type="match status" value="2"/>
</dbReference>
<evidence type="ECO:0000256" key="5">
    <source>
        <dbReference type="ARBA" id="ARBA00022741"/>
    </source>
</evidence>
<dbReference type="InterPro" id="IPR011009">
    <property type="entry name" value="Kinase-like_dom_sf"/>
</dbReference>
<evidence type="ECO:0000313" key="13">
    <source>
        <dbReference type="Proteomes" id="UP000242715"/>
    </source>
</evidence>
<evidence type="ECO:0000256" key="9">
    <source>
        <dbReference type="ARBA" id="ARBA00048679"/>
    </source>
</evidence>
<comment type="catalytic activity">
    <reaction evidence="9">
        <text>L-seryl-[protein] + ATP = O-phospho-L-seryl-[protein] + ADP + H(+)</text>
        <dbReference type="Rhea" id="RHEA:17989"/>
        <dbReference type="Rhea" id="RHEA-COMP:9863"/>
        <dbReference type="Rhea" id="RHEA-COMP:11604"/>
        <dbReference type="ChEBI" id="CHEBI:15378"/>
        <dbReference type="ChEBI" id="CHEBI:29999"/>
        <dbReference type="ChEBI" id="CHEBI:30616"/>
        <dbReference type="ChEBI" id="CHEBI:83421"/>
        <dbReference type="ChEBI" id="CHEBI:456216"/>
        <dbReference type="EC" id="2.7.11.1"/>
    </reaction>
</comment>
<dbReference type="PANTHER" id="PTHR45637">
    <property type="entry name" value="FLIPPASE KINASE 1-RELATED"/>
    <property type="match status" value="1"/>
</dbReference>
<gene>
    <name evidence="12" type="ORF">TSUD_164380</name>
</gene>
<keyword evidence="5" id="KW-0547">Nucleotide-binding</keyword>
<dbReference type="EC" id="2.7.11.1" evidence="2"/>
<dbReference type="GO" id="GO:0004674">
    <property type="term" value="F:protein serine/threonine kinase activity"/>
    <property type="evidence" value="ECO:0007669"/>
    <property type="project" value="UniProtKB-KW"/>
</dbReference>
<evidence type="ECO:0000256" key="1">
    <source>
        <dbReference type="ARBA" id="ARBA00009903"/>
    </source>
</evidence>
<comment type="similarity">
    <text evidence="1">Belongs to the protein kinase superfamily. AGC Ser/Thr protein kinase family.</text>
</comment>
<dbReference type="Pfam" id="PF00069">
    <property type="entry name" value="Pkinase"/>
    <property type="match status" value="2"/>
</dbReference>
<dbReference type="EMBL" id="DF973401">
    <property type="protein sequence ID" value="GAU29590.1"/>
    <property type="molecule type" value="Genomic_DNA"/>
</dbReference>
<feature type="domain" description="Protein kinase" evidence="11">
    <location>
        <begin position="13"/>
        <end position="332"/>
    </location>
</feature>
<evidence type="ECO:0000256" key="4">
    <source>
        <dbReference type="ARBA" id="ARBA00022679"/>
    </source>
</evidence>
<feature type="compositionally biased region" description="Polar residues" evidence="10">
    <location>
        <begin position="410"/>
        <end position="434"/>
    </location>
</feature>
<dbReference type="FunFam" id="1.10.510.10:FF:000312">
    <property type="entry name" value="Serine/threonine-protein kinase OXI1"/>
    <property type="match status" value="1"/>
</dbReference>
<dbReference type="Gene3D" id="3.30.200.20">
    <property type="entry name" value="Phosphorylase Kinase, domain 1"/>
    <property type="match status" value="1"/>
</dbReference>
<evidence type="ECO:0000256" key="7">
    <source>
        <dbReference type="ARBA" id="ARBA00022840"/>
    </source>
</evidence>
<keyword evidence="13" id="KW-1185">Reference proteome</keyword>
<sequence length="434" mass="50079">MNYGTETLDFRNLKVISAVGRGAKGIVFLARTYNGSSKDEWWALKVISKELLQKKNNNKTGECKRVRFEQQILRRFDHPLLPRLKGVLETEKLIGFAIDYCHGGNLHSLMKKQPEKKFSEEAVRFYAVELVLALEYLHKLGVVYRDLKPENIMIQQTGHIMIVDFDLSKKLNAKSANSSCNSSPGSKSPDINTRKMRWLSKLYFHCGSGLPKYDTVNQLDFNTPFRRSESDSVEKSNSFVGTEDYVAPEVILGHGHNLSVDWWSFGVVLYELFYGTTPFNSANRKETFHKILNEDPEQKGEMTLLKDLIAKLLEKDPDRRIQVDEIKSHDFFKGVQWDTVLEIARPPYIPRNEIVDKPGFCRKDVESFVHGIFFPKNKNDNGEKEKNKEEVKKEDGKEKEKEKGNVNDDSTNNKNVWVEKLSQNQTKNDNFLIF</sequence>
<dbReference type="Proteomes" id="UP000242715">
    <property type="component" value="Unassembled WGS sequence"/>
</dbReference>
<evidence type="ECO:0000259" key="11">
    <source>
        <dbReference type="PROSITE" id="PS50011"/>
    </source>
</evidence>
<evidence type="ECO:0000256" key="3">
    <source>
        <dbReference type="ARBA" id="ARBA00022527"/>
    </source>
</evidence>
<dbReference type="SUPFAM" id="SSF56112">
    <property type="entry name" value="Protein kinase-like (PK-like)"/>
    <property type="match status" value="1"/>
</dbReference>
<comment type="catalytic activity">
    <reaction evidence="8">
        <text>L-threonyl-[protein] + ATP = O-phospho-L-threonyl-[protein] + ADP + H(+)</text>
        <dbReference type="Rhea" id="RHEA:46608"/>
        <dbReference type="Rhea" id="RHEA-COMP:11060"/>
        <dbReference type="Rhea" id="RHEA-COMP:11605"/>
        <dbReference type="ChEBI" id="CHEBI:15378"/>
        <dbReference type="ChEBI" id="CHEBI:30013"/>
        <dbReference type="ChEBI" id="CHEBI:30616"/>
        <dbReference type="ChEBI" id="CHEBI:61977"/>
        <dbReference type="ChEBI" id="CHEBI:456216"/>
        <dbReference type="EC" id="2.7.11.1"/>
    </reaction>
</comment>
<name>A0A2Z6N0N6_TRISU</name>
<dbReference type="GO" id="GO:0005524">
    <property type="term" value="F:ATP binding"/>
    <property type="evidence" value="ECO:0007669"/>
    <property type="project" value="UniProtKB-KW"/>
</dbReference>
<keyword evidence="6" id="KW-0418">Kinase</keyword>